<dbReference type="InterPro" id="IPR041720">
    <property type="entry name" value="FbaB-like"/>
</dbReference>
<dbReference type="InterPro" id="IPR013785">
    <property type="entry name" value="Aldolase_TIM"/>
</dbReference>
<sequence length="349" mass="37972">MTNIVQLLGEEAEHLLKHRCTGIPRESLHLPGPDFVDRVVAMKDRKTGVLRSLQALYGQGRLANTGYLSLLPVDQGVEHSGGASFAPNPIYFDPENIVKLAIEGGCNGVASTLGVLGSVARRYAHKIPFVVKINHNEMLTYPNIYDQTIFASVDQAFDMGAVAVGATIFFGSEHSRRQIQEISDAFEHAHELGMATILWAYLRNPAFKTADKDYHVASDLTGQANHLAVTINADIVKQKMAENNGGYNAIKFGKTSPKVYSELTTDHPIDLVRYQVANCYMGRVGMINSGGESGKNDLQQAVRTAVINKRAGGMGLISGRKAFQKPMQDGVALLNAIQDVYLDKTVTVA</sequence>
<dbReference type="Gene3D" id="3.20.20.70">
    <property type="entry name" value="Aldolase class I"/>
    <property type="match status" value="1"/>
</dbReference>
<dbReference type="PANTHER" id="PTHR47916">
    <property type="entry name" value="FRUCTOSE-BISPHOSPHATE ALDOLASE CLASS 1"/>
    <property type="match status" value="1"/>
</dbReference>
<evidence type="ECO:0000256" key="1">
    <source>
        <dbReference type="ARBA" id="ARBA00013068"/>
    </source>
</evidence>
<evidence type="ECO:0000313" key="4">
    <source>
        <dbReference type="EMBL" id="OIR10755.1"/>
    </source>
</evidence>
<evidence type="ECO:0000256" key="3">
    <source>
        <dbReference type="ARBA" id="ARBA00023270"/>
    </source>
</evidence>
<dbReference type="InterPro" id="IPR002915">
    <property type="entry name" value="DeoC/FbaB/LacD_aldolase"/>
</dbReference>
<comment type="caution">
    <text evidence="4">The sequence shown here is derived from an EMBL/GenBank/DDBJ whole genome shotgun (WGS) entry which is preliminary data.</text>
</comment>
<dbReference type="CDD" id="cd00958">
    <property type="entry name" value="DhnA"/>
    <property type="match status" value="1"/>
</dbReference>
<evidence type="ECO:0000256" key="2">
    <source>
        <dbReference type="ARBA" id="ARBA00023239"/>
    </source>
</evidence>
<proteinExistence type="predicted"/>
<dbReference type="NCBIfam" id="NF006707">
    <property type="entry name" value="PRK09250.1-4"/>
    <property type="match status" value="1"/>
</dbReference>
<dbReference type="SMART" id="SM01133">
    <property type="entry name" value="DeoC"/>
    <property type="match status" value="1"/>
</dbReference>
<dbReference type="Pfam" id="PF01791">
    <property type="entry name" value="DeoC"/>
    <property type="match status" value="1"/>
</dbReference>
<dbReference type="SUPFAM" id="SSF51569">
    <property type="entry name" value="Aldolase"/>
    <property type="match status" value="1"/>
</dbReference>
<dbReference type="EC" id="4.1.2.13" evidence="1"/>
<gene>
    <name evidence="4" type="primary">fbaB_2</name>
    <name evidence="4" type="ORF">GALL_75260</name>
</gene>
<dbReference type="AlphaFoldDB" id="A0A1J5SRY9"/>
<keyword evidence="3" id="KW-0704">Schiff base</keyword>
<protein>
    <recommendedName>
        <fullName evidence="1">fructose-bisphosphate aldolase</fullName>
        <ecNumber evidence="1">4.1.2.13</ecNumber>
    </recommendedName>
</protein>
<name>A0A1J5SRY9_9ZZZZ</name>
<reference evidence="4" key="1">
    <citation type="submission" date="2016-10" db="EMBL/GenBank/DDBJ databases">
        <title>Sequence of Gallionella enrichment culture.</title>
        <authorList>
            <person name="Poehlein A."/>
            <person name="Muehling M."/>
            <person name="Daniel R."/>
        </authorList>
    </citation>
    <scope>NUCLEOTIDE SEQUENCE</scope>
</reference>
<dbReference type="EMBL" id="MLJW01000022">
    <property type="protein sequence ID" value="OIR10755.1"/>
    <property type="molecule type" value="Genomic_DNA"/>
</dbReference>
<dbReference type="InterPro" id="IPR050456">
    <property type="entry name" value="DeoC/FbaB_aldolase"/>
</dbReference>
<keyword evidence="2 4" id="KW-0456">Lyase</keyword>
<organism evidence="4">
    <name type="scientific">mine drainage metagenome</name>
    <dbReference type="NCBI Taxonomy" id="410659"/>
    <lineage>
        <taxon>unclassified sequences</taxon>
        <taxon>metagenomes</taxon>
        <taxon>ecological metagenomes</taxon>
    </lineage>
</organism>
<accession>A0A1J5SRY9</accession>
<dbReference type="GO" id="GO:0004332">
    <property type="term" value="F:fructose-bisphosphate aldolase activity"/>
    <property type="evidence" value="ECO:0007669"/>
    <property type="project" value="UniProtKB-EC"/>
</dbReference>
<dbReference type="PANTHER" id="PTHR47916:SF4">
    <property type="entry name" value="FRUCTOSE-BISPHOSPHATE ALDOLASE CLASS 1"/>
    <property type="match status" value="1"/>
</dbReference>